<comment type="caution">
    <text evidence="6">The sequence shown here is derived from an EMBL/GenBank/DDBJ whole genome shotgun (WGS) entry which is preliminary data.</text>
</comment>
<dbReference type="Gene3D" id="3.30.110.10">
    <property type="entry name" value="Translation initiation factor 3 (IF-3), C-terminal domain"/>
    <property type="match status" value="1"/>
</dbReference>
<evidence type="ECO:0008006" key="8">
    <source>
        <dbReference type="Google" id="ProtNLM"/>
    </source>
</evidence>
<dbReference type="PANTHER" id="PTHR10938">
    <property type="entry name" value="TRANSLATION INITIATION FACTOR IF-3"/>
    <property type="match status" value="1"/>
</dbReference>
<evidence type="ECO:0000256" key="3">
    <source>
        <dbReference type="ARBA" id="ARBA00022917"/>
    </source>
</evidence>
<dbReference type="NCBIfam" id="TIGR00168">
    <property type="entry name" value="infC"/>
    <property type="match status" value="1"/>
</dbReference>
<evidence type="ECO:0000313" key="7">
    <source>
        <dbReference type="Proteomes" id="UP000646827"/>
    </source>
</evidence>
<sequence>MYRHLARTLNTCTRLNNVLCRQQQEQSHFLRNVVAYNNNTFMTRSILIRSLMNTTHVLQAPTSNKGMSRPRRDEEITSRFITFIDDKGQVLEQRARLDDVLHSFDRSQYFLMEVQPGKTPVCRLFDKKAMFEKQKQKKKTKQTNPEAVVKEIVFGWNVSEHDMEHKLGRAKQFLEKGNKVKIEITTKKGQQRLDKQEKIQVIERVAEHLNDYKSTKKADFIQGGNCVLQYEKK</sequence>
<dbReference type="InterPro" id="IPR036788">
    <property type="entry name" value="T_IF-3_C_sf"/>
</dbReference>
<dbReference type="Gene3D" id="3.10.20.80">
    <property type="entry name" value="Translation initiation factor 3 (IF-3), N-terminal domain"/>
    <property type="match status" value="1"/>
</dbReference>
<feature type="domain" description="Translation initiation factor 3 C-terminal" evidence="4">
    <location>
        <begin position="148"/>
        <end position="228"/>
    </location>
</feature>
<feature type="domain" description="Translation initiation factor 3 N-terminal" evidence="5">
    <location>
        <begin position="73"/>
        <end position="139"/>
    </location>
</feature>
<dbReference type="GO" id="GO:0003743">
    <property type="term" value="F:translation initiation factor activity"/>
    <property type="evidence" value="ECO:0007669"/>
    <property type="project" value="UniProtKB-KW"/>
</dbReference>
<name>A0A8H7VGY5_9FUNG</name>
<dbReference type="PANTHER" id="PTHR10938:SF0">
    <property type="entry name" value="TRANSLATION INITIATION FACTOR IF-3, MITOCHONDRIAL"/>
    <property type="match status" value="1"/>
</dbReference>
<dbReference type="InterPro" id="IPR036787">
    <property type="entry name" value="T_IF-3_N_sf"/>
</dbReference>
<dbReference type="GO" id="GO:0005739">
    <property type="term" value="C:mitochondrion"/>
    <property type="evidence" value="ECO:0007669"/>
    <property type="project" value="TreeGrafter"/>
</dbReference>
<dbReference type="GO" id="GO:0043022">
    <property type="term" value="F:ribosome binding"/>
    <property type="evidence" value="ECO:0007669"/>
    <property type="project" value="TreeGrafter"/>
</dbReference>
<accession>A0A8H7VGY5</accession>
<keyword evidence="2" id="KW-0396">Initiation factor</keyword>
<evidence type="ECO:0000256" key="1">
    <source>
        <dbReference type="ARBA" id="ARBA00005439"/>
    </source>
</evidence>
<keyword evidence="7" id="KW-1185">Reference proteome</keyword>
<dbReference type="EMBL" id="JAEPRB010000079">
    <property type="protein sequence ID" value="KAG2222591.1"/>
    <property type="molecule type" value="Genomic_DNA"/>
</dbReference>
<dbReference type="Pfam" id="PF00707">
    <property type="entry name" value="IF3_C"/>
    <property type="match status" value="1"/>
</dbReference>
<proteinExistence type="inferred from homology"/>
<evidence type="ECO:0000259" key="4">
    <source>
        <dbReference type="Pfam" id="PF00707"/>
    </source>
</evidence>
<gene>
    <name evidence="6" type="ORF">INT45_008710</name>
</gene>
<dbReference type="OrthoDB" id="21573at2759"/>
<dbReference type="Pfam" id="PF05198">
    <property type="entry name" value="IF3_N"/>
    <property type="match status" value="1"/>
</dbReference>
<dbReference type="SUPFAM" id="SSF54364">
    <property type="entry name" value="Translation initiation factor IF3, N-terminal domain"/>
    <property type="match status" value="1"/>
</dbReference>
<dbReference type="AlphaFoldDB" id="A0A8H7VGY5"/>
<evidence type="ECO:0000313" key="6">
    <source>
        <dbReference type="EMBL" id="KAG2222591.1"/>
    </source>
</evidence>
<dbReference type="InterPro" id="IPR019814">
    <property type="entry name" value="Translation_initiation_fac_3_N"/>
</dbReference>
<protein>
    <recommendedName>
        <fullName evidence="8">Translation initiation factor IF-3</fullName>
    </recommendedName>
</protein>
<keyword evidence="3" id="KW-0648">Protein biosynthesis</keyword>
<dbReference type="SUPFAM" id="SSF55200">
    <property type="entry name" value="Translation initiation factor IF3, C-terminal domain"/>
    <property type="match status" value="1"/>
</dbReference>
<dbReference type="Proteomes" id="UP000646827">
    <property type="component" value="Unassembled WGS sequence"/>
</dbReference>
<evidence type="ECO:0000259" key="5">
    <source>
        <dbReference type="Pfam" id="PF05198"/>
    </source>
</evidence>
<organism evidence="6 7">
    <name type="scientific">Circinella minor</name>
    <dbReference type="NCBI Taxonomy" id="1195481"/>
    <lineage>
        <taxon>Eukaryota</taxon>
        <taxon>Fungi</taxon>
        <taxon>Fungi incertae sedis</taxon>
        <taxon>Mucoromycota</taxon>
        <taxon>Mucoromycotina</taxon>
        <taxon>Mucoromycetes</taxon>
        <taxon>Mucorales</taxon>
        <taxon>Lichtheimiaceae</taxon>
        <taxon>Circinella</taxon>
    </lineage>
</organism>
<comment type="similarity">
    <text evidence="1">Belongs to the IF-3 family.</text>
</comment>
<dbReference type="GO" id="GO:0070124">
    <property type="term" value="P:mitochondrial translational initiation"/>
    <property type="evidence" value="ECO:0007669"/>
    <property type="project" value="TreeGrafter"/>
</dbReference>
<dbReference type="InterPro" id="IPR019815">
    <property type="entry name" value="Translation_initiation_fac_3_C"/>
</dbReference>
<dbReference type="GO" id="GO:0032790">
    <property type="term" value="P:ribosome disassembly"/>
    <property type="evidence" value="ECO:0007669"/>
    <property type="project" value="TreeGrafter"/>
</dbReference>
<evidence type="ECO:0000256" key="2">
    <source>
        <dbReference type="ARBA" id="ARBA00022540"/>
    </source>
</evidence>
<dbReference type="InterPro" id="IPR001288">
    <property type="entry name" value="Translation_initiation_fac_3"/>
</dbReference>
<reference evidence="6 7" key="1">
    <citation type="submission" date="2020-12" db="EMBL/GenBank/DDBJ databases">
        <title>Metabolic potential, ecology and presence of endohyphal bacteria is reflected in genomic diversity of Mucoromycotina.</title>
        <authorList>
            <person name="Muszewska A."/>
            <person name="Okrasinska A."/>
            <person name="Steczkiewicz K."/>
            <person name="Drgas O."/>
            <person name="Orlowska M."/>
            <person name="Perlinska-Lenart U."/>
            <person name="Aleksandrzak-Piekarczyk T."/>
            <person name="Szatraj K."/>
            <person name="Zielenkiewicz U."/>
            <person name="Pilsyk S."/>
            <person name="Malc E."/>
            <person name="Mieczkowski P."/>
            <person name="Kruszewska J.S."/>
            <person name="Biernat P."/>
            <person name="Pawlowska J."/>
        </authorList>
    </citation>
    <scope>NUCLEOTIDE SEQUENCE [LARGE SCALE GENOMIC DNA]</scope>
    <source>
        <strain evidence="6 7">CBS 142.35</strain>
    </source>
</reference>